<protein>
    <submittedName>
        <fullName evidence="5">DUF3393 domain-containing protein</fullName>
    </submittedName>
</protein>
<evidence type="ECO:0000259" key="4">
    <source>
        <dbReference type="Pfam" id="PF11873"/>
    </source>
</evidence>
<reference evidence="5 6" key="1">
    <citation type="submission" date="2020-06" db="EMBL/GenBank/DDBJ databases">
        <title>Rheinheimera sp. nov., a marine bacterium isolated from coastal.</title>
        <authorList>
            <person name="Yu Q."/>
            <person name="Qi Y."/>
            <person name="Pu J."/>
        </authorList>
    </citation>
    <scope>NUCLEOTIDE SEQUENCE [LARGE SCALE GENOMIC DNA]</scope>
    <source>
        <strain evidence="5 6">YQF-2</strain>
    </source>
</reference>
<feature type="signal peptide" evidence="2">
    <location>
        <begin position="1"/>
        <end position="23"/>
    </location>
</feature>
<dbReference type="GO" id="GO:0008933">
    <property type="term" value="F:peptidoglycan lytic transglycosylase activity"/>
    <property type="evidence" value="ECO:0007669"/>
    <property type="project" value="InterPro"/>
</dbReference>
<dbReference type="GO" id="GO:0000270">
    <property type="term" value="P:peptidoglycan metabolic process"/>
    <property type="evidence" value="ECO:0007669"/>
    <property type="project" value="InterPro"/>
</dbReference>
<dbReference type="Gene3D" id="1.10.530.10">
    <property type="match status" value="1"/>
</dbReference>
<dbReference type="Proteomes" id="UP000523161">
    <property type="component" value="Unassembled WGS sequence"/>
</dbReference>
<feature type="domain" description="Murein transglycosylase-C N-terminal" evidence="4">
    <location>
        <begin position="47"/>
        <end position="107"/>
    </location>
</feature>
<proteinExistence type="inferred from homology"/>
<evidence type="ECO:0000259" key="3">
    <source>
        <dbReference type="Pfam" id="PF01464"/>
    </source>
</evidence>
<feature type="chain" id="PRO_5031364973" evidence="2">
    <location>
        <begin position="24"/>
        <end position="381"/>
    </location>
</feature>
<dbReference type="InterPro" id="IPR023346">
    <property type="entry name" value="Lysozyme-like_dom_sf"/>
</dbReference>
<dbReference type="PANTHER" id="PTHR37423:SF2">
    <property type="entry name" value="MEMBRANE-BOUND LYTIC MUREIN TRANSGLYCOSYLASE C"/>
    <property type="match status" value="1"/>
</dbReference>
<dbReference type="Pfam" id="PF11873">
    <property type="entry name" value="Mltc_N"/>
    <property type="match status" value="1"/>
</dbReference>
<comment type="similarity">
    <text evidence="1">Belongs to the transglycosylase Slt family.</text>
</comment>
<dbReference type="PROSITE" id="PS00922">
    <property type="entry name" value="TRANSGLYCOSYLASE"/>
    <property type="match status" value="1"/>
</dbReference>
<dbReference type="SUPFAM" id="SSF53955">
    <property type="entry name" value="Lysozyme-like"/>
    <property type="match status" value="1"/>
</dbReference>
<evidence type="ECO:0000313" key="5">
    <source>
        <dbReference type="EMBL" id="NRQ43199.1"/>
    </source>
</evidence>
<dbReference type="CDD" id="cd16893">
    <property type="entry name" value="LT_MltC_MltE"/>
    <property type="match status" value="1"/>
</dbReference>
<keyword evidence="2" id="KW-0732">Signal</keyword>
<sequence length="381" mass="42927">MKSKQWPFWILLLGCGMSNAQQADYETWKAQHLQRYESFSAAYLQRYQAFKQKVEQQWGSGSELSDQDTYVTYSDDLSQKTVIDFGLQEIRIEVLADENSSSTDQLQQQALQLVNRSIGQISSDDPLLQGVSIQDTRTLAQALMPELQTGQLLPVHDTKVENVSVTATRTAVAEQNSDNTVSNDASSKRVKRVTIRLDGKNIYQRRAQQYQPIAQQQAKLYNLDRAVLLAIMQVESSFNPLAQSPVPAFGLMQIVPESAGKDVNTRIFKRKQAPSAEQLFKTDDNIKFGSAYLSILDSTYLAEIKHPTSRLYCAIAAYNTGAGNVASVFHPKGEKRIAEAVNIINELTPEQVYQRLVNELPYEETRKYLQKVTAAIPQYQM</sequence>
<evidence type="ECO:0000256" key="1">
    <source>
        <dbReference type="ARBA" id="ARBA00007734"/>
    </source>
</evidence>
<dbReference type="InterPro" id="IPR008258">
    <property type="entry name" value="Transglycosylase_SLT_dom_1"/>
</dbReference>
<dbReference type="PANTHER" id="PTHR37423">
    <property type="entry name" value="SOLUBLE LYTIC MUREIN TRANSGLYCOSYLASE-RELATED"/>
    <property type="match status" value="1"/>
</dbReference>
<comment type="caution">
    <text evidence="5">The sequence shown here is derived from an EMBL/GenBank/DDBJ whole genome shotgun (WGS) entry which is preliminary data.</text>
</comment>
<dbReference type="InterPro" id="IPR024570">
    <property type="entry name" value="Murein_transglycosylaseC_N"/>
</dbReference>
<evidence type="ECO:0000256" key="2">
    <source>
        <dbReference type="SAM" id="SignalP"/>
    </source>
</evidence>
<organism evidence="5 6">
    <name type="scientific">Rheinheimera lutimaris</name>
    <dbReference type="NCBI Taxonomy" id="2740584"/>
    <lineage>
        <taxon>Bacteria</taxon>
        <taxon>Pseudomonadati</taxon>
        <taxon>Pseudomonadota</taxon>
        <taxon>Gammaproteobacteria</taxon>
        <taxon>Chromatiales</taxon>
        <taxon>Chromatiaceae</taxon>
        <taxon>Rheinheimera</taxon>
    </lineage>
</organism>
<dbReference type="PROSITE" id="PS51257">
    <property type="entry name" value="PROKAR_LIPOPROTEIN"/>
    <property type="match status" value="1"/>
</dbReference>
<dbReference type="Pfam" id="PF01464">
    <property type="entry name" value="SLT"/>
    <property type="match status" value="1"/>
</dbReference>
<feature type="domain" description="Transglycosylase SLT" evidence="3">
    <location>
        <begin position="214"/>
        <end position="338"/>
    </location>
</feature>
<keyword evidence="6" id="KW-1185">Reference proteome</keyword>
<dbReference type="RefSeq" id="WP_173501439.1">
    <property type="nucleotide sequence ID" value="NZ_JABSOD010000010.1"/>
</dbReference>
<dbReference type="EMBL" id="JABSOD010000010">
    <property type="protein sequence ID" value="NRQ43199.1"/>
    <property type="molecule type" value="Genomic_DNA"/>
</dbReference>
<dbReference type="InterPro" id="IPR000189">
    <property type="entry name" value="Transglyc_AS"/>
</dbReference>
<dbReference type="AlphaFoldDB" id="A0A7Y5EI71"/>
<dbReference type="GO" id="GO:0016020">
    <property type="term" value="C:membrane"/>
    <property type="evidence" value="ECO:0007669"/>
    <property type="project" value="InterPro"/>
</dbReference>
<gene>
    <name evidence="5" type="ORF">HRH59_11655</name>
</gene>
<evidence type="ECO:0000313" key="6">
    <source>
        <dbReference type="Proteomes" id="UP000523161"/>
    </source>
</evidence>
<name>A0A7Y5EI71_9GAMM</name>
<accession>A0A7Y5EI71</accession>